<proteinExistence type="predicted"/>
<gene>
    <name evidence="3" type="ORF">RUM43_014640</name>
    <name evidence="2" type="ORF">RUM44_011673</name>
</gene>
<evidence type="ECO:0000313" key="4">
    <source>
        <dbReference type="Proteomes" id="UP001359485"/>
    </source>
</evidence>
<evidence type="ECO:0000313" key="2">
    <source>
        <dbReference type="EMBL" id="KAK6624809.1"/>
    </source>
</evidence>
<feature type="chain" id="PRO_5042946661" evidence="1">
    <location>
        <begin position="20"/>
        <end position="141"/>
    </location>
</feature>
<dbReference type="Proteomes" id="UP001372834">
    <property type="component" value="Unassembled WGS sequence"/>
</dbReference>
<feature type="signal peptide" evidence="1">
    <location>
        <begin position="1"/>
        <end position="19"/>
    </location>
</feature>
<protein>
    <submittedName>
        <fullName evidence="3">Uncharacterized protein</fullName>
    </submittedName>
</protein>
<evidence type="ECO:0000313" key="5">
    <source>
        <dbReference type="Proteomes" id="UP001372834"/>
    </source>
</evidence>
<accession>A0AAN8S3K2</accession>
<dbReference type="EMBL" id="JAWJWF010000046">
    <property type="protein sequence ID" value="KAK6624809.1"/>
    <property type="molecule type" value="Genomic_DNA"/>
</dbReference>
<evidence type="ECO:0000256" key="1">
    <source>
        <dbReference type="SAM" id="SignalP"/>
    </source>
</evidence>
<evidence type="ECO:0000313" key="3">
    <source>
        <dbReference type="EMBL" id="KAK6630655.1"/>
    </source>
</evidence>
<dbReference type="AlphaFoldDB" id="A0AAN8S3K2"/>
<organism evidence="3 5">
    <name type="scientific">Polyplax serrata</name>
    <name type="common">Common mouse louse</name>
    <dbReference type="NCBI Taxonomy" id="468196"/>
    <lineage>
        <taxon>Eukaryota</taxon>
        <taxon>Metazoa</taxon>
        <taxon>Ecdysozoa</taxon>
        <taxon>Arthropoda</taxon>
        <taxon>Hexapoda</taxon>
        <taxon>Insecta</taxon>
        <taxon>Pterygota</taxon>
        <taxon>Neoptera</taxon>
        <taxon>Paraneoptera</taxon>
        <taxon>Psocodea</taxon>
        <taxon>Troctomorpha</taxon>
        <taxon>Phthiraptera</taxon>
        <taxon>Anoplura</taxon>
        <taxon>Polyplacidae</taxon>
        <taxon>Polyplax</taxon>
    </lineage>
</organism>
<dbReference type="Proteomes" id="UP001359485">
    <property type="component" value="Unassembled WGS sequence"/>
</dbReference>
<keyword evidence="4" id="KW-1185">Reference proteome</keyword>
<name>A0AAN8S3K2_POLSC</name>
<keyword evidence="1" id="KW-0732">Signal</keyword>
<comment type="caution">
    <text evidence="3">The sequence shown here is derived from an EMBL/GenBank/DDBJ whole genome shotgun (WGS) entry which is preliminary data.</text>
</comment>
<reference evidence="3 5" key="1">
    <citation type="submission" date="2023-10" db="EMBL/GenBank/DDBJ databases">
        <title>Genomes of two closely related lineages of the louse Polyplax serrata with different host specificities.</title>
        <authorList>
            <person name="Martinu J."/>
            <person name="Tarabai H."/>
            <person name="Stefka J."/>
            <person name="Hypsa V."/>
        </authorList>
    </citation>
    <scope>NUCLEOTIDE SEQUENCE [LARGE SCALE GENOMIC DNA]</scope>
    <source>
        <strain evidence="2">98ZLc_SE</strain>
        <strain evidence="3">HR10_N</strain>
    </source>
</reference>
<dbReference type="EMBL" id="JAWJWE010000010">
    <property type="protein sequence ID" value="KAK6630655.1"/>
    <property type="molecule type" value="Genomic_DNA"/>
</dbReference>
<sequence length="141" mass="15326">MTIKVVYILLAVCLAVVSAFPRASEQAEPDFTQFFNQLQEHLKPISSNFPSPPSGEGFGNIPFFSNFFGQNTHTPSKRETNQPSNIITEWLEQLGQGFGQGFGQGNFPNPIGQNGNLPFQPPNFGQFPFGNFGGNGNGNGN</sequence>